<evidence type="ECO:0000256" key="2">
    <source>
        <dbReference type="ARBA" id="ARBA00022679"/>
    </source>
</evidence>
<dbReference type="SUPFAM" id="SSF55112">
    <property type="entry name" value="Formylmethanofuran:tetrahydromethanopterin formyltransferase"/>
    <property type="match status" value="2"/>
</dbReference>
<dbReference type="NCBIfam" id="NF002554">
    <property type="entry name" value="PRK02114.1"/>
    <property type="match status" value="1"/>
</dbReference>
<comment type="subunit">
    <text evidence="3">Homotetramer.</text>
</comment>
<dbReference type="Pfam" id="PF01913">
    <property type="entry name" value="FTR"/>
    <property type="match status" value="1"/>
</dbReference>
<evidence type="ECO:0000259" key="4">
    <source>
        <dbReference type="Pfam" id="PF01913"/>
    </source>
</evidence>
<dbReference type="EMBL" id="SJPU01000002">
    <property type="protein sequence ID" value="TWU15119.1"/>
    <property type="molecule type" value="Genomic_DNA"/>
</dbReference>
<comment type="subcellular location">
    <subcellularLocation>
        <location evidence="3">Cytoplasm</location>
    </subcellularLocation>
</comment>
<dbReference type="InterPro" id="IPR022667">
    <property type="entry name" value="ForMFR_H4MPT_ForTrfase_N"/>
</dbReference>
<dbReference type="EC" id="2.3.1.101" evidence="3"/>
<name>A0A5C6BWR3_9BACT</name>
<evidence type="ECO:0000256" key="1">
    <source>
        <dbReference type="ARBA" id="ARBA00006770"/>
    </source>
</evidence>
<dbReference type="GO" id="GO:0030270">
    <property type="term" value="F:formylmethanofuran-tetrahydromethanopterin N-formyltransferase activity"/>
    <property type="evidence" value="ECO:0007669"/>
    <property type="project" value="UniProtKB-UniRule"/>
</dbReference>
<comment type="caution">
    <text evidence="6">The sequence shown here is derived from an EMBL/GenBank/DDBJ whole genome shotgun (WGS) entry which is preliminary data.</text>
</comment>
<reference evidence="6 7" key="1">
    <citation type="journal article" date="2020" name="Antonie Van Leeuwenhoek">
        <title>Rhodopirellula heiligendammensis sp. nov., Rhodopirellula pilleata sp. nov., and Rhodopirellula solitaria sp. nov. isolated from natural or artificial marine surfaces in Northern Germany and California, USA, and emended description of the genus Rhodopirellula.</title>
        <authorList>
            <person name="Kallscheuer N."/>
            <person name="Wiegand S."/>
            <person name="Jogler M."/>
            <person name="Boedeker C."/>
            <person name="Peeters S.H."/>
            <person name="Rast P."/>
            <person name="Heuer A."/>
            <person name="Jetten M.S.M."/>
            <person name="Rohde M."/>
            <person name="Jogler C."/>
        </authorList>
    </citation>
    <scope>NUCLEOTIDE SEQUENCE [LARGE SCALE GENOMIC DNA]</scope>
    <source>
        <strain evidence="6 7">Poly21</strain>
    </source>
</reference>
<proteinExistence type="inferred from homology"/>
<comment type="catalytic activity">
    <reaction evidence="3">
        <text>N-formylmethanofuran + 5,6,7,8-tetrahydromethanopterin + H(+) = N(5)-formyl-5,6,7,8-tetrahydromethanopterin + methanofuran</text>
        <dbReference type="Rhea" id="RHEA:18061"/>
        <dbReference type="ChEBI" id="CHEBI:15378"/>
        <dbReference type="ChEBI" id="CHEBI:57727"/>
        <dbReference type="ChEBI" id="CHEBI:58018"/>
        <dbReference type="ChEBI" id="CHEBI:58103"/>
        <dbReference type="ChEBI" id="CHEBI:58151"/>
        <dbReference type="EC" id="2.3.1.101"/>
    </reaction>
</comment>
<dbReference type="AlphaFoldDB" id="A0A5C6BWR3"/>
<dbReference type="Gene3D" id="3.30.70.520">
    <property type="match status" value="2"/>
</dbReference>
<dbReference type="InterPro" id="IPR023447">
    <property type="entry name" value="ForMFR_H4MPT_ForTrfase_fd-like"/>
</dbReference>
<evidence type="ECO:0000256" key="3">
    <source>
        <dbReference type="HAMAP-Rule" id="MF_00579"/>
    </source>
</evidence>
<dbReference type="InterPro" id="IPR002770">
    <property type="entry name" value="ForMFR_H4MPT_ForTrfase_C"/>
</dbReference>
<dbReference type="HAMAP" id="MF_00579">
    <property type="entry name" value="FTR"/>
    <property type="match status" value="1"/>
</dbReference>
<evidence type="ECO:0000313" key="6">
    <source>
        <dbReference type="EMBL" id="TWU15119.1"/>
    </source>
</evidence>
<sequence length="340" mass="35652">MNSADEVVSADTHRWVTDSPLRIADVPIHATFAEAFDMKMTRLIITAADQEWCDAAAAAMVGFGTSVIACGVEIAVERRLLASETPDGRPGVAILAFAVSGKELEKQIPRRAGQCVLTCPTTALYAGLDGGPTVYPNRVPLGKTLRYFGDGYQISKQLQPPQASGDNPTTENAVRYWRIPVMDGEFVCQHDCGRTEAIGGGNFILLGRSIEAVSVACRAAIAAISPMHGVITPFPGGATRSGSKVGSKYAALFASTNEAFCPALRELAQTELPAETTAVLEVVIDGMSFGEIASAISVGISAACNAVGNGGLVGVTAGNYGGKLGRHHFRLHDVLAETRS</sequence>
<dbReference type="GO" id="GO:0005737">
    <property type="term" value="C:cytoplasm"/>
    <property type="evidence" value="ECO:0007669"/>
    <property type="project" value="UniProtKB-SubCell"/>
</dbReference>
<keyword evidence="7" id="KW-1185">Reference proteome</keyword>
<organism evidence="6 7">
    <name type="scientific">Allorhodopirellula heiligendammensis</name>
    <dbReference type="NCBI Taxonomy" id="2714739"/>
    <lineage>
        <taxon>Bacteria</taxon>
        <taxon>Pseudomonadati</taxon>
        <taxon>Planctomycetota</taxon>
        <taxon>Planctomycetia</taxon>
        <taxon>Pirellulales</taxon>
        <taxon>Pirellulaceae</taxon>
        <taxon>Allorhodopirellula</taxon>
    </lineage>
</organism>
<dbReference type="UniPathway" id="UPA00562">
    <property type="reaction ID" value="UER00704"/>
</dbReference>
<evidence type="ECO:0000259" key="5">
    <source>
        <dbReference type="Pfam" id="PF02741"/>
    </source>
</evidence>
<feature type="domain" description="Formylmethanofuran: tetrahydromethanopterin formyltransferase Ftr C-terminal" evidence="5">
    <location>
        <begin position="184"/>
        <end position="334"/>
    </location>
</feature>
<keyword evidence="3" id="KW-0963">Cytoplasm</keyword>
<dbReference type="GO" id="GO:0046294">
    <property type="term" value="P:formaldehyde catabolic process"/>
    <property type="evidence" value="ECO:0007669"/>
    <property type="project" value="UniProtKB-UniRule"/>
</dbReference>
<comment type="similarity">
    <text evidence="1 3">Belongs to the FTR family.</text>
</comment>
<comment type="pathway">
    <text evidence="3">One-carbon metabolism; formaldehyde degradation; formate from formaldehyde (H(4)MPT route): step 4/5.</text>
</comment>
<keyword evidence="3 6" id="KW-0012">Acyltransferase</keyword>
<dbReference type="InterPro" id="IPR014053">
    <property type="entry name" value="ForMFR_H4MPT_ForTrfase"/>
</dbReference>
<dbReference type="Proteomes" id="UP000319908">
    <property type="component" value="Unassembled WGS sequence"/>
</dbReference>
<accession>A0A5C6BWR3</accession>
<evidence type="ECO:0000313" key="7">
    <source>
        <dbReference type="Proteomes" id="UP000319908"/>
    </source>
</evidence>
<protein>
    <recommendedName>
        <fullName evidence="3">Formylmethanofuran--tetrahydromethanopterin formyltransferase</fullName>
        <shortName evidence="3">Ftr</shortName>
        <ecNumber evidence="3">2.3.1.101</ecNumber>
    </recommendedName>
    <alternativeName>
        <fullName evidence="3">H4MPT formyltransferase</fullName>
    </alternativeName>
</protein>
<feature type="domain" description="Formylmethanofuran: tetrahydromethanopterin formyltransferase Ftr N-terminal" evidence="4">
    <location>
        <begin position="22"/>
        <end position="159"/>
    </location>
</feature>
<dbReference type="GO" id="GO:0006730">
    <property type="term" value="P:one-carbon metabolic process"/>
    <property type="evidence" value="ECO:0007669"/>
    <property type="project" value="UniProtKB-UniRule"/>
</dbReference>
<dbReference type="NCBIfam" id="TIGR03119">
    <property type="entry name" value="one_C_fhcD"/>
    <property type="match status" value="1"/>
</dbReference>
<keyword evidence="3" id="KW-0554">One-carbon metabolism</keyword>
<gene>
    <name evidence="6" type="primary">fhcD_1</name>
    <name evidence="3" type="synonym">ffsA</name>
    <name evidence="6" type="ORF">Poly21_23110</name>
</gene>
<comment type="function">
    <text evidence="3">Catalyzes the transfer of a formyl group from 5-formyl tetrahydromethanopterin (5-formyl-H(4)MPT) to methanofuran (MFR) to produce formylmethanofuran (formyl-MFR) and tetrahydromethanopterin (H(4)MPT).</text>
</comment>
<dbReference type="Pfam" id="PF02741">
    <property type="entry name" value="FTR_C"/>
    <property type="match status" value="1"/>
</dbReference>
<keyword evidence="2 3" id="KW-0808">Transferase</keyword>